<keyword evidence="10" id="KW-1185">Reference proteome</keyword>
<feature type="non-terminal residue" evidence="9">
    <location>
        <position position="229"/>
    </location>
</feature>
<comment type="cofactor">
    <cofactor evidence="1">
        <name>FAD</name>
        <dbReference type="ChEBI" id="CHEBI:57692"/>
    </cofactor>
</comment>
<organism evidence="9 10">
    <name type="scientific">Hericium alpestre</name>
    <dbReference type="NCBI Taxonomy" id="135208"/>
    <lineage>
        <taxon>Eukaryota</taxon>
        <taxon>Fungi</taxon>
        <taxon>Dikarya</taxon>
        <taxon>Basidiomycota</taxon>
        <taxon>Agaricomycotina</taxon>
        <taxon>Agaricomycetes</taxon>
        <taxon>Russulales</taxon>
        <taxon>Hericiaceae</taxon>
        <taxon>Hericium</taxon>
    </lineage>
</organism>
<keyword evidence="3 7" id="KW-0285">Flavoprotein</keyword>
<evidence type="ECO:0000313" key="10">
    <source>
        <dbReference type="Proteomes" id="UP000298061"/>
    </source>
</evidence>
<sequence length="229" mass="24752">MTTTQSYPQKFDYVIVGAGTAGAALAARLTEDPNITVGLVEAGEHVTDMMSIFVPGMARMAHGDKRVDWSFYTVPQTHAHDRKIFEPRGKLVGGSSALNYMAWGRASRAEYDVCLSCMEVENRIPPTEDSAKVYHTSGYTPALHGQVGPIKSSFAHWYNDLHVPFLESVANLGVPISPDTGNGSNYGAFTGAFTVDPETSTRSFSATGYYAPNADRKNLCSSASLTQRA</sequence>
<evidence type="ECO:0000256" key="5">
    <source>
        <dbReference type="ARBA" id="ARBA00022827"/>
    </source>
</evidence>
<dbReference type="Proteomes" id="UP000298061">
    <property type="component" value="Unassembled WGS sequence"/>
</dbReference>
<dbReference type="Gene3D" id="3.30.560.10">
    <property type="entry name" value="Glucose Oxidase, domain 3"/>
    <property type="match status" value="1"/>
</dbReference>
<dbReference type="EMBL" id="SFCI01000528">
    <property type="protein sequence ID" value="TFY79284.1"/>
    <property type="molecule type" value="Genomic_DNA"/>
</dbReference>
<evidence type="ECO:0000313" key="9">
    <source>
        <dbReference type="EMBL" id="TFY79284.1"/>
    </source>
</evidence>
<dbReference type="PROSITE" id="PS00623">
    <property type="entry name" value="GMC_OXRED_1"/>
    <property type="match status" value="1"/>
</dbReference>
<evidence type="ECO:0000256" key="2">
    <source>
        <dbReference type="ARBA" id="ARBA00010790"/>
    </source>
</evidence>
<keyword evidence="6" id="KW-0560">Oxidoreductase</keyword>
<comment type="caution">
    <text evidence="9">The sequence shown here is derived from an EMBL/GenBank/DDBJ whole genome shotgun (WGS) entry which is preliminary data.</text>
</comment>
<dbReference type="AlphaFoldDB" id="A0A4Y9ZYK6"/>
<dbReference type="InterPro" id="IPR000172">
    <property type="entry name" value="GMC_OxRdtase_N"/>
</dbReference>
<dbReference type="GO" id="GO:0050660">
    <property type="term" value="F:flavin adenine dinucleotide binding"/>
    <property type="evidence" value="ECO:0007669"/>
    <property type="project" value="InterPro"/>
</dbReference>
<keyword evidence="5 7" id="KW-0274">FAD</keyword>
<evidence type="ECO:0000256" key="1">
    <source>
        <dbReference type="ARBA" id="ARBA00001974"/>
    </source>
</evidence>
<dbReference type="GO" id="GO:0016614">
    <property type="term" value="F:oxidoreductase activity, acting on CH-OH group of donors"/>
    <property type="evidence" value="ECO:0007669"/>
    <property type="project" value="InterPro"/>
</dbReference>
<reference evidence="9 10" key="1">
    <citation type="submission" date="2019-02" db="EMBL/GenBank/DDBJ databases">
        <title>Genome sequencing of the rare red list fungi Hericium alpestre (H. flagellum).</title>
        <authorList>
            <person name="Buettner E."/>
            <person name="Kellner H."/>
        </authorList>
    </citation>
    <scope>NUCLEOTIDE SEQUENCE [LARGE SCALE GENOMIC DNA]</scope>
    <source>
        <strain evidence="9 10">DSM 108284</strain>
    </source>
</reference>
<evidence type="ECO:0000256" key="4">
    <source>
        <dbReference type="ARBA" id="ARBA00022729"/>
    </source>
</evidence>
<dbReference type="STRING" id="135208.A0A4Y9ZYK6"/>
<accession>A0A4Y9ZYK6</accession>
<dbReference type="InterPro" id="IPR012132">
    <property type="entry name" value="GMC_OxRdtase"/>
</dbReference>
<name>A0A4Y9ZYK6_9AGAM</name>
<dbReference type="PANTHER" id="PTHR11552:SF201">
    <property type="entry name" value="GLUCOSE-METHANOL-CHOLINE OXIDOREDUCTASE N-TERMINAL DOMAIN-CONTAINING PROTEIN"/>
    <property type="match status" value="1"/>
</dbReference>
<evidence type="ECO:0000256" key="3">
    <source>
        <dbReference type="ARBA" id="ARBA00022630"/>
    </source>
</evidence>
<protein>
    <recommendedName>
        <fullName evidence="8">Glucose-methanol-choline oxidoreductase N-terminal domain-containing protein</fullName>
    </recommendedName>
</protein>
<proteinExistence type="inferred from homology"/>
<dbReference type="InterPro" id="IPR036188">
    <property type="entry name" value="FAD/NAD-bd_sf"/>
</dbReference>
<feature type="domain" description="Glucose-methanol-choline oxidoreductase N-terminal" evidence="8">
    <location>
        <begin position="89"/>
        <end position="112"/>
    </location>
</feature>
<dbReference type="Pfam" id="PF00732">
    <property type="entry name" value="GMC_oxred_N"/>
    <property type="match status" value="1"/>
</dbReference>
<keyword evidence="4" id="KW-0732">Signal</keyword>
<gene>
    <name evidence="9" type="ORF">EWM64_g4728</name>
</gene>
<dbReference type="SUPFAM" id="SSF51905">
    <property type="entry name" value="FAD/NAD(P)-binding domain"/>
    <property type="match status" value="1"/>
</dbReference>
<dbReference type="PANTHER" id="PTHR11552">
    <property type="entry name" value="GLUCOSE-METHANOL-CHOLINE GMC OXIDOREDUCTASE"/>
    <property type="match status" value="1"/>
</dbReference>
<evidence type="ECO:0000256" key="7">
    <source>
        <dbReference type="RuleBase" id="RU003968"/>
    </source>
</evidence>
<evidence type="ECO:0000256" key="6">
    <source>
        <dbReference type="ARBA" id="ARBA00023002"/>
    </source>
</evidence>
<comment type="similarity">
    <text evidence="2 7">Belongs to the GMC oxidoreductase family.</text>
</comment>
<dbReference type="Gene3D" id="3.50.50.60">
    <property type="entry name" value="FAD/NAD(P)-binding domain"/>
    <property type="match status" value="1"/>
</dbReference>
<dbReference type="OrthoDB" id="269227at2759"/>
<evidence type="ECO:0000259" key="8">
    <source>
        <dbReference type="PROSITE" id="PS00623"/>
    </source>
</evidence>